<reference evidence="3 4" key="1">
    <citation type="submission" date="2014-01" db="EMBL/GenBank/DDBJ databases">
        <title>Actinotalea ferrariae CF5-4.</title>
        <authorList>
            <person name="Chen F."/>
            <person name="Li Y."/>
            <person name="Wang G."/>
        </authorList>
    </citation>
    <scope>NUCLEOTIDE SEQUENCE [LARGE SCALE GENOMIC DNA]</scope>
    <source>
        <strain evidence="3 4">CF5-4</strain>
    </source>
</reference>
<sequence>MRGGTGFAGALAVVGGGLCRRRWWDDVGVTSDEPVEFRARFGQVLTVVAAVVCVVTLVAIAVEDTVAALRWAPVLALVATGVWAFYGRPAVVVDAAGVELRNVTRTVRLPWPAVQRVDTKYALTVETAYGTYAAWAAPAPSRSTTVRATPEDTRYLPESSYIGGGLRPGDLAGTASGDAAAYIRRCLDQLRDAGHLDEPRLERDRPEVTWHVLPGLLLAGLTALAVLTPRLL</sequence>
<dbReference type="Pfam" id="PF10756">
    <property type="entry name" value="bPH_6"/>
    <property type="match status" value="1"/>
</dbReference>
<keyword evidence="4" id="KW-1185">Reference proteome</keyword>
<keyword evidence="1" id="KW-1133">Transmembrane helix</keyword>
<keyword evidence="1" id="KW-0812">Transmembrane</keyword>
<organism evidence="3 4">
    <name type="scientific">Actinotalea ferrariae CF5-4</name>
    <dbReference type="NCBI Taxonomy" id="948458"/>
    <lineage>
        <taxon>Bacteria</taxon>
        <taxon>Bacillati</taxon>
        <taxon>Actinomycetota</taxon>
        <taxon>Actinomycetes</taxon>
        <taxon>Micrococcales</taxon>
        <taxon>Cellulomonadaceae</taxon>
        <taxon>Actinotalea</taxon>
    </lineage>
</organism>
<gene>
    <name evidence="3" type="ORF">N866_17580</name>
</gene>
<evidence type="ECO:0000259" key="2">
    <source>
        <dbReference type="Pfam" id="PF10756"/>
    </source>
</evidence>
<feature type="transmembrane region" description="Helical" evidence="1">
    <location>
        <begin position="43"/>
        <end position="62"/>
    </location>
</feature>
<dbReference type="Proteomes" id="UP000019753">
    <property type="component" value="Unassembled WGS sequence"/>
</dbReference>
<feature type="domain" description="Low molecular weight protein antigen 6 PH" evidence="2">
    <location>
        <begin position="88"/>
        <end position="149"/>
    </location>
</feature>
<name>A0A021VRW4_9CELL</name>
<keyword evidence="1" id="KW-0472">Membrane</keyword>
<dbReference type="InterPro" id="IPR019692">
    <property type="entry name" value="CFP-6_PH"/>
</dbReference>
<comment type="caution">
    <text evidence="3">The sequence shown here is derived from an EMBL/GenBank/DDBJ whole genome shotgun (WGS) entry which is preliminary data.</text>
</comment>
<protein>
    <submittedName>
        <fullName evidence="3">Membrane protein</fullName>
    </submittedName>
</protein>
<dbReference type="EMBL" id="AXCW01000063">
    <property type="protein sequence ID" value="EYR63876.1"/>
    <property type="molecule type" value="Genomic_DNA"/>
</dbReference>
<evidence type="ECO:0000256" key="1">
    <source>
        <dbReference type="SAM" id="Phobius"/>
    </source>
</evidence>
<accession>A0A021VRW4</accession>
<evidence type="ECO:0000313" key="3">
    <source>
        <dbReference type="EMBL" id="EYR63876.1"/>
    </source>
</evidence>
<dbReference type="AlphaFoldDB" id="A0A021VRW4"/>
<proteinExistence type="predicted"/>
<feature type="transmembrane region" description="Helical" evidence="1">
    <location>
        <begin position="69"/>
        <end position="86"/>
    </location>
</feature>
<evidence type="ECO:0000313" key="4">
    <source>
        <dbReference type="Proteomes" id="UP000019753"/>
    </source>
</evidence>